<feature type="binding site" evidence="9">
    <location>
        <position position="14"/>
    </location>
    <ligand>
        <name>sn-glycerol 3-phosphate</name>
        <dbReference type="ChEBI" id="CHEBI:57597"/>
    </ligand>
</feature>
<feature type="binding site" evidence="9">
    <location>
        <position position="310"/>
    </location>
    <ligand>
        <name>ATP</name>
        <dbReference type="ChEBI" id="CHEBI:30616"/>
    </ligand>
</feature>
<dbReference type="PANTHER" id="PTHR10196">
    <property type="entry name" value="SUGAR KINASE"/>
    <property type="match status" value="1"/>
</dbReference>
<feature type="binding site" evidence="9">
    <location>
        <position position="18"/>
    </location>
    <ligand>
        <name>ADP</name>
        <dbReference type="ChEBI" id="CHEBI:456216"/>
    </ligand>
</feature>
<dbReference type="Pfam" id="PF00370">
    <property type="entry name" value="FGGY_N"/>
    <property type="match status" value="1"/>
</dbReference>
<proteinExistence type="inferred from homology"/>
<comment type="caution">
    <text evidence="9">Lacks conserved residue(s) required for the propagation of feature annotation.</text>
</comment>
<feature type="binding site" evidence="9">
    <location>
        <position position="411"/>
    </location>
    <ligand>
        <name>ATP</name>
        <dbReference type="ChEBI" id="CHEBI:30616"/>
    </ligand>
</feature>
<dbReference type="GO" id="GO:0019563">
    <property type="term" value="P:glycerol catabolic process"/>
    <property type="evidence" value="ECO:0007669"/>
    <property type="project" value="UniProtKB-UniRule"/>
</dbReference>
<dbReference type="EC" id="2.7.1.30" evidence="9"/>
<feature type="binding site" evidence="9">
    <location>
        <position position="85"/>
    </location>
    <ligand>
        <name>sn-glycerol 3-phosphate</name>
        <dbReference type="ChEBI" id="CHEBI:57597"/>
    </ligand>
</feature>
<protein>
    <recommendedName>
        <fullName evidence="9">Glycerol kinase</fullName>
        <ecNumber evidence="9">2.7.1.30</ecNumber>
    </recommendedName>
    <alternativeName>
        <fullName evidence="9">ATP:glycerol 3-phosphotransferase</fullName>
    </alternativeName>
    <alternativeName>
        <fullName evidence="9">Glycerokinase</fullName>
        <shortName evidence="9">GK</shortName>
    </alternativeName>
</protein>
<accession>A0A6I4TAF0</accession>
<dbReference type="PIRSF" id="PIRSF000538">
    <property type="entry name" value="GlpK"/>
    <property type="match status" value="1"/>
</dbReference>
<feature type="binding site" evidence="9">
    <location>
        <position position="85"/>
    </location>
    <ligand>
        <name>glycerol</name>
        <dbReference type="ChEBI" id="CHEBI:17754"/>
    </ligand>
</feature>
<dbReference type="Pfam" id="PF02782">
    <property type="entry name" value="FGGY_C"/>
    <property type="match status" value="1"/>
</dbReference>
<dbReference type="HAMAP" id="MF_00186">
    <property type="entry name" value="Glycerol_kin"/>
    <property type="match status" value="1"/>
</dbReference>
<comment type="activity regulation">
    <text evidence="9">Inhibited by fructose 1,6-bisphosphate (FBP).</text>
</comment>
<comment type="catalytic activity">
    <reaction evidence="8 9">
        <text>glycerol + ATP = sn-glycerol 3-phosphate + ADP + H(+)</text>
        <dbReference type="Rhea" id="RHEA:21644"/>
        <dbReference type="ChEBI" id="CHEBI:15378"/>
        <dbReference type="ChEBI" id="CHEBI:17754"/>
        <dbReference type="ChEBI" id="CHEBI:30616"/>
        <dbReference type="ChEBI" id="CHEBI:57597"/>
        <dbReference type="ChEBI" id="CHEBI:456216"/>
        <dbReference type="EC" id="2.7.1.30"/>
    </reaction>
</comment>
<dbReference type="RefSeq" id="WP_160610062.1">
    <property type="nucleotide sequence ID" value="NZ_WTZA01000001.1"/>
</dbReference>
<dbReference type="NCBIfam" id="TIGR01311">
    <property type="entry name" value="glycerol_kin"/>
    <property type="match status" value="1"/>
</dbReference>
<feature type="binding site" evidence="9">
    <location>
        <position position="16"/>
    </location>
    <ligand>
        <name>ATP</name>
        <dbReference type="ChEBI" id="CHEBI:30616"/>
    </ligand>
</feature>
<dbReference type="AlphaFoldDB" id="A0A6I4TAF0"/>
<keyword evidence="5 9" id="KW-0418">Kinase</keyword>
<feature type="binding site" evidence="9">
    <location>
        <position position="14"/>
    </location>
    <ligand>
        <name>ADP</name>
        <dbReference type="ChEBI" id="CHEBI:456216"/>
    </ligand>
</feature>
<comment type="similarity">
    <text evidence="2 9 10">Belongs to the FGGY kinase family.</text>
</comment>
<dbReference type="InterPro" id="IPR018484">
    <property type="entry name" value="FGGY_N"/>
</dbReference>
<evidence type="ECO:0000256" key="5">
    <source>
        <dbReference type="ARBA" id="ARBA00022777"/>
    </source>
</evidence>
<organism evidence="13 14">
    <name type="scientific">Tsuneonella aeria</name>
    <dbReference type="NCBI Taxonomy" id="1837929"/>
    <lineage>
        <taxon>Bacteria</taxon>
        <taxon>Pseudomonadati</taxon>
        <taxon>Pseudomonadota</taxon>
        <taxon>Alphaproteobacteria</taxon>
        <taxon>Sphingomonadales</taxon>
        <taxon>Erythrobacteraceae</taxon>
        <taxon>Tsuneonella</taxon>
    </lineage>
</organism>
<evidence type="ECO:0000256" key="7">
    <source>
        <dbReference type="ARBA" id="ARBA00022840"/>
    </source>
</evidence>
<evidence type="ECO:0000313" key="14">
    <source>
        <dbReference type="Proteomes" id="UP000439522"/>
    </source>
</evidence>
<dbReference type="CDD" id="cd07786">
    <property type="entry name" value="FGGY_EcGK_like"/>
    <property type="match status" value="1"/>
</dbReference>
<keyword evidence="3 9" id="KW-0808">Transferase</keyword>
<keyword evidence="7 9" id="KW-0067">ATP-binding</keyword>
<dbReference type="InterPro" id="IPR043129">
    <property type="entry name" value="ATPase_NBD"/>
</dbReference>
<dbReference type="NCBIfam" id="NF000756">
    <property type="entry name" value="PRK00047.1"/>
    <property type="match status" value="1"/>
</dbReference>
<evidence type="ECO:0000256" key="2">
    <source>
        <dbReference type="ARBA" id="ARBA00009156"/>
    </source>
</evidence>
<reference evidence="13 14" key="1">
    <citation type="submission" date="2019-12" db="EMBL/GenBank/DDBJ databases">
        <title>Genomic-based taxomic classification of the family Erythrobacteraceae.</title>
        <authorList>
            <person name="Xu L."/>
        </authorList>
    </citation>
    <scope>NUCLEOTIDE SEQUENCE [LARGE SCALE GENOMIC DNA]</scope>
    <source>
        <strain evidence="13 14">100921-2</strain>
    </source>
</reference>
<dbReference type="InterPro" id="IPR000577">
    <property type="entry name" value="Carb_kinase_FGGY"/>
</dbReference>
<dbReference type="GO" id="GO:0005524">
    <property type="term" value="F:ATP binding"/>
    <property type="evidence" value="ECO:0007669"/>
    <property type="project" value="UniProtKB-UniRule"/>
</dbReference>
<keyword evidence="4 9" id="KW-0547">Nucleotide-binding</keyword>
<dbReference type="GO" id="GO:0004370">
    <property type="term" value="F:glycerol kinase activity"/>
    <property type="evidence" value="ECO:0007669"/>
    <property type="project" value="UniProtKB-UniRule"/>
</dbReference>
<comment type="caution">
    <text evidence="13">The sequence shown here is derived from an EMBL/GenBank/DDBJ whole genome shotgun (WGS) entry which is preliminary data.</text>
</comment>
<dbReference type="FunFam" id="3.30.420.40:FF:000007">
    <property type="entry name" value="Glycerol kinase"/>
    <property type="match status" value="1"/>
</dbReference>
<dbReference type="FunFam" id="3.30.420.40:FF:000008">
    <property type="entry name" value="Glycerol kinase"/>
    <property type="match status" value="1"/>
</dbReference>
<feature type="binding site" evidence="9">
    <location>
        <position position="84"/>
    </location>
    <ligand>
        <name>sn-glycerol 3-phosphate</name>
        <dbReference type="ChEBI" id="CHEBI:57597"/>
    </ligand>
</feature>
<feature type="binding site" evidence="9">
    <location>
        <position position="267"/>
    </location>
    <ligand>
        <name>ATP</name>
        <dbReference type="ChEBI" id="CHEBI:30616"/>
    </ligand>
</feature>
<dbReference type="OrthoDB" id="9805576at2"/>
<dbReference type="InterPro" id="IPR005999">
    <property type="entry name" value="Glycerol_kin"/>
</dbReference>
<comment type="function">
    <text evidence="9">Key enzyme in the regulation of glycerol uptake and metabolism. Catalyzes the phosphorylation of glycerol to yield sn-glycerol 3-phosphate.</text>
</comment>
<feature type="binding site" evidence="9">
    <location>
        <position position="267"/>
    </location>
    <ligand>
        <name>ADP</name>
        <dbReference type="ChEBI" id="CHEBI:456216"/>
    </ligand>
</feature>
<dbReference type="GO" id="GO:0006072">
    <property type="term" value="P:glycerol-3-phosphate metabolic process"/>
    <property type="evidence" value="ECO:0007669"/>
    <property type="project" value="InterPro"/>
</dbReference>
<dbReference type="UniPathway" id="UPA00618">
    <property type="reaction ID" value="UER00672"/>
</dbReference>
<feature type="binding site" evidence="9">
    <location>
        <position position="245"/>
    </location>
    <ligand>
        <name>sn-glycerol 3-phosphate</name>
        <dbReference type="ChEBI" id="CHEBI:57597"/>
    </ligand>
</feature>
<dbReference type="EMBL" id="WTZA01000001">
    <property type="protein sequence ID" value="MXO74291.1"/>
    <property type="molecule type" value="Genomic_DNA"/>
</dbReference>
<feature type="binding site" evidence="9">
    <location>
        <position position="310"/>
    </location>
    <ligand>
        <name>ADP</name>
        <dbReference type="ChEBI" id="CHEBI:456216"/>
    </ligand>
</feature>
<feature type="binding site" evidence="9">
    <location>
        <position position="14"/>
    </location>
    <ligand>
        <name>ATP</name>
        <dbReference type="ChEBI" id="CHEBI:30616"/>
    </ligand>
</feature>
<dbReference type="PROSITE" id="PS00445">
    <property type="entry name" value="FGGY_KINASES_2"/>
    <property type="match status" value="1"/>
</dbReference>
<evidence type="ECO:0000256" key="9">
    <source>
        <dbReference type="HAMAP-Rule" id="MF_00186"/>
    </source>
</evidence>
<keyword evidence="6 9" id="KW-0319">Glycerol metabolism</keyword>
<feature type="binding site" evidence="9">
    <location>
        <position position="136"/>
    </location>
    <ligand>
        <name>glycerol</name>
        <dbReference type="ChEBI" id="CHEBI:17754"/>
    </ligand>
</feature>
<evidence type="ECO:0000313" key="13">
    <source>
        <dbReference type="EMBL" id="MXO74291.1"/>
    </source>
</evidence>
<evidence type="ECO:0000259" key="12">
    <source>
        <dbReference type="Pfam" id="PF02782"/>
    </source>
</evidence>
<comment type="pathway">
    <text evidence="1 9">Polyol metabolism; glycerol degradation via glycerol kinase pathway; sn-glycerol 3-phosphate from glycerol: step 1/1.</text>
</comment>
<dbReference type="InterPro" id="IPR018483">
    <property type="entry name" value="Carb_kinase_FGGY_CS"/>
</dbReference>
<dbReference type="GO" id="GO:0005829">
    <property type="term" value="C:cytosol"/>
    <property type="evidence" value="ECO:0007669"/>
    <property type="project" value="TreeGrafter"/>
</dbReference>
<dbReference type="Proteomes" id="UP000439522">
    <property type="component" value="Unassembled WGS sequence"/>
</dbReference>
<feature type="binding site" evidence="9">
    <location>
        <position position="245"/>
    </location>
    <ligand>
        <name>glycerol</name>
        <dbReference type="ChEBI" id="CHEBI:17754"/>
    </ligand>
</feature>
<evidence type="ECO:0000256" key="8">
    <source>
        <dbReference type="ARBA" id="ARBA00052101"/>
    </source>
</evidence>
<evidence type="ECO:0000256" key="10">
    <source>
        <dbReference type="RuleBase" id="RU003733"/>
    </source>
</evidence>
<feature type="domain" description="Carbohydrate kinase FGGY C-terminal" evidence="12">
    <location>
        <begin position="262"/>
        <end position="451"/>
    </location>
</feature>
<gene>
    <name evidence="9 13" type="primary">glpK</name>
    <name evidence="13" type="ORF">GRI40_03515</name>
</gene>
<keyword evidence="14" id="KW-1185">Reference proteome</keyword>
<evidence type="ECO:0000256" key="3">
    <source>
        <dbReference type="ARBA" id="ARBA00022679"/>
    </source>
</evidence>
<feature type="binding site" evidence="9">
    <location>
        <position position="84"/>
    </location>
    <ligand>
        <name>glycerol</name>
        <dbReference type="ChEBI" id="CHEBI:17754"/>
    </ligand>
</feature>
<dbReference type="PROSITE" id="PS00933">
    <property type="entry name" value="FGGY_KINASES_1"/>
    <property type="match status" value="1"/>
</dbReference>
<dbReference type="InterPro" id="IPR018485">
    <property type="entry name" value="FGGY_C"/>
</dbReference>
<feature type="binding site" evidence="9">
    <location>
        <position position="136"/>
    </location>
    <ligand>
        <name>sn-glycerol 3-phosphate</name>
        <dbReference type="ChEBI" id="CHEBI:57597"/>
    </ligand>
</feature>
<sequence length="502" mass="53705">MADARYVLAVDQGTTSTRAIVFDAAGNGLATAQREFSQHYPERGWVEHDPEVIWRDTLETMRAALAESGLHASAIAGIGITNQRETVVVWDRETGVPVHRAIVWQDRRTADVCAALRDAGHEPEVRAKTGLLLDPYFSATKVAWILDHVEGARERAEAGALAFGTIDSFLLWRLTGGRVHATDPTNAGRTLLYDIRADRWDTDLCKLFRVPMAMLPLVHDNSHVFGHTAPGLFDAAIPIAGIAGDQQAALFGQACFSAGMAKATYGTGCFLLLNTGSEAELSDDKLLATPAYRLAGKTTYALEGSIFVAGAAIKWLRDGLGVIAHASETSGLATGVPDSHGVYMVPAFVGLGAPHWDPDARAAIFGLTLDATGAHLARAALEAVAYQTMDLVDAMIAGGADRPATIRIDGGMAANDWLCQFIADMLGVTVERPAHLETTALGAAFLAGLAMGVWRDLDTLAGLVRATDRFVPAMADDRRAELRRGWHAAISRTLTTRDQSRG</sequence>
<feature type="binding site" evidence="9">
    <location>
        <position position="15"/>
    </location>
    <ligand>
        <name>ATP</name>
        <dbReference type="ChEBI" id="CHEBI:30616"/>
    </ligand>
</feature>
<dbReference type="Gene3D" id="3.30.420.40">
    <property type="match status" value="2"/>
</dbReference>
<feature type="binding site" evidence="9">
    <location>
        <position position="415"/>
    </location>
    <ligand>
        <name>ADP</name>
        <dbReference type="ChEBI" id="CHEBI:456216"/>
    </ligand>
</feature>
<feature type="domain" description="Carbohydrate kinase FGGY N-terminal" evidence="11">
    <location>
        <begin position="6"/>
        <end position="252"/>
    </location>
</feature>
<evidence type="ECO:0000256" key="1">
    <source>
        <dbReference type="ARBA" id="ARBA00005190"/>
    </source>
</evidence>
<name>A0A6I4TAF0_9SPHN</name>
<feature type="binding site" evidence="9">
    <location>
        <position position="411"/>
    </location>
    <ligand>
        <name>ADP</name>
        <dbReference type="ChEBI" id="CHEBI:456216"/>
    </ligand>
</feature>
<evidence type="ECO:0000256" key="6">
    <source>
        <dbReference type="ARBA" id="ARBA00022798"/>
    </source>
</evidence>
<feature type="binding site" evidence="9">
    <location>
        <position position="246"/>
    </location>
    <ligand>
        <name>glycerol</name>
        <dbReference type="ChEBI" id="CHEBI:17754"/>
    </ligand>
</feature>
<dbReference type="SUPFAM" id="SSF53067">
    <property type="entry name" value="Actin-like ATPase domain"/>
    <property type="match status" value="2"/>
</dbReference>
<evidence type="ECO:0000256" key="4">
    <source>
        <dbReference type="ARBA" id="ARBA00022741"/>
    </source>
</evidence>
<evidence type="ECO:0000259" key="11">
    <source>
        <dbReference type="Pfam" id="PF00370"/>
    </source>
</evidence>
<dbReference type="PANTHER" id="PTHR10196:SF78">
    <property type="entry name" value="GLYCEROL KINASE"/>
    <property type="match status" value="1"/>
</dbReference>